<evidence type="ECO:0000256" key="5">
    <source>
        <dbReference type="ARBA" id="ARBA00022884"/>
    </source>
</evidence>
<feature type="compositionally biased region" description="Acidic residues" evidence="9">
    <location>
        <begin position="690"/>
        <end position="700"/>
    </location>
</feature>
<dbReference type="PROSITE" id="PS51195">
    <property type="entry name" value="Q_MOTIF"/>
    <property type="match status" value="1"/>
</dbReference>
<evidence type="ECO:0000256" key="1">
    <source>
        <dbReference type="ARBA" id="ARBA00022741"/>
    </source>
</evidence>
<dbReference type="InterPro" id="IPR011545">
    <property type="entry name" value="DEAD/DEAH_box_helicase_dom"/>
</dbReference>
<reference evidence="13" key="1">
    <citation type="submission" date="2021-02" db="EMBL/GenBank/DDBJ databases">
        <authorList>
            <person name="Nowell W R."/>
        </authorList>
    </citation>
    <scope>NUCLEOTIDE SEQUENCE</scope>
</reference>
<dbReference type="InterPro" id="IPR000629">
    <property type="entry name" value="RNA-helicase_DEAD-box_CS"/>
</dbReference>
<dbReference type="InterPro" id="IPR027417">
    <property type="entry name" value="P-loop_NTPase"/>
</dbReference>
<feature type="compositionally biased region" description="Polar residues" evidence="9">
    <location>
        <begin position="531"/>
        <end position="540"/>
    </location>
</feature>
<keyword evidence="1 7" id="KW-0547">Nucleotide-binding</keyword>
<evidence type="ECO:0000256" key="8">
    <source>
        <dbReference type="RuleBase" id="RU365068"/>
    </source>
</evidence>
<gene>
    <name evidence="13" type="ORF">HFQ381_LOCUS16533</name>
</gene>
<dbReference type="PROSITE" id="PS51192">
    <property type="entry name" value="HELICASE_ATP_BIND_1"/>
    <property type="match status" value="1"/>
</dbReference>
<comment type="similarity">
    <text evidence="7">Belongs to the DEAD box helicase family.</text>
</comment>
<dbReference type="SMART" id="SM01178">
    <property type="entry name" value="DUF4217"/>
    <property type="match status" value="1"/>
</dbReference>
<feature type="short sequence motif" description="Q motif" evidence="6">
    <location>
        <begin position="80"/>
        <end position="108"/>
    </location>
</feature>
<dbReference type="EMBL" id="CAJOBO010001177">
    <property type="protein sequence ID" value="CAF4347783.1"/>
    <property type="molecule type" value="Genomic_DNA"/>
</dbReference>
<dbReference type="CDD" id="cd17941">
    <property type="entry name" value="DEADc_DDX10"/>
    <property type="match status" value="1"/>
</dbReference>
<feature type="compositionally biased region" description="Acidic residues" evidence="9">
    <location>
        <begin position="557"/>
        <end position="569"/>
    </location>
</feature>
<feature type="non-terminal residue" evidence="13">
    <location>
        <position position="1"/>
    </location>
</feature>
<dbReference type="GO" id="GO:0005524">
    <property type="term" value="F:ATP binding"/>
    <property type="evidence" value="ECO:0007669"/>
    <property type="project" value="UniProtKB-UniRule"/>
</dbReference>
<dbReference type="CDD" id="cd18787">
    <property type="entry name" value="SF2_C_DEAD"/>
    <property type="match status" value="1"/>
</dbReference>
<keyword evidence="2 7" id="KW-0378">Hydrolase</keyword>
<dbReference type="Pfam" id="PF00270">
    <property type="entry name" value="DEAD"/>
    <property type="match status" value="1"/>
</dbReference>
<feature type="region of interest" description="Disordered" evidence="9">
    <location>
        <begin position="627"/>
        <end position="752"/>
    </location>
</feature>
<dbReference type="Pfam" id="PF00271">
    <property type="entry name" value="Helicase_C"/>
    <property type="match status" value="1"/>
</dbReference>
<name>A0A820L507_9BILA</name>
<dbReference type="EC" id="3.6.4.13" evidence="8"/>
<protein>
    <recommendedName>
        <fullName evidence="8">ATP-dependent RNA helicase</fullName>
        <ecNumber evidence="8">3.6.4.13</ecNumber>
    </recommendedName>
</protein>
<dbReference type="Proteomes" id="UP000663851">
    <property type="component" value="Unassembled WGS sequence"/>
</dbReference>
<dbReference type="GO" id="GO:0016787">
    <property type="term" value="F:hydrolase activity"/>
    <property type="evidence" value="ECO:0007669"/>
    <property type="project" value="UniProtKB-KW"/>
</dbReference>
<evidence type="ECO:0000259" key="10">
    <source>
        <dbReference type="PROSITE" id="PS51192"/>
    </source>
</evidence>
<evidence type="ECO:0000256" key="2">
    <source>
        <dbReference type="ARBA" id="ARBA00022801"/>
    </source>
</evidence>
<evidence type="ECO:0000256" key="6">
    <source>
        <dbReference type="PROSITE-ProRule" id="PRU00552"/>
    </source>
</evidence>
<evidence type="ECO:0000256" key="4">
    <source>
        <dbReference type="ARBA" id="ARBA00022840"/>
    </source>
</evidence>
<dbReference type="GO" id="GO:0003724">
    <property type="term" value="F:RNA helicase activity"/>
    <property type="evidence" value="ECO:0007669"/>
    <property type="project" value="UniProtKB-EC"/>
</dbReference>
<dbReference type="Pfam" id="PF13959">
    <property type="entry name" value="CTE_SPB4"/>
    <property type="match status" value="1"/>
</dbReference>
<dbReference type="SUPFAM" id="SSF52540">
    <property type="entry name" value="P-loop containing nucleoside triphosphate hydrolases"/>
    <property type="match status" value="1"/>
</dbReference>
<feature type="compositionally biased region" description="Basic and acidic residues" evidence="9">
    <location>
        <begin position="669"/>
        <end position="682"/>
    </location>
</feature>
<feature type="domain" description="Helicase ATP-binding" evidence="10">
    <location>
        <begin position="111"/>
        <end position="285"/>
    </location>
</feature>
<evidence type="ECO:0000256" key="7">
    <source>
        <dbReference type="RuleBase" id="RU000492"/>
    </source>
</evidence>
<feature type="domain" description="DEAD-box RNA helicase Q" evidence="12">
    <location>
        <begin position="80"/>
        <end position="108"/>
    </location>
</feature>
<evidence type="ECO:0000313" key="14">
    <source>
        <dbReference type="Proteomes" id="UP000663851"/>
    </source>
</evidence>
<feature type="compositionally biased region" description="Basic and acidic residues" evidence="9">
    <location>
        <begin position="640"/>
        <end position="657"/>
    </location>
</feature>
<keyword evidence="3 7" id="KW-0347">Helicase</keyword>
<dbReference type="SMART" id="SM00487">
    <property type="entry name" value="DEXDc"/>
    <property type="match status" value="1"/>
</dbReference>
<evidence type="ECO:0000256" key="3">
    <source>
        <dbReference type="ARBA" id="ARBA00022806"/>
    </source>
</evidence>
<dbReference type="PANTHER" id="PTHR24031">
    <property type="entry name" value="RNA HELICASE"/>
    <property type="match status" value="1"/>
</dbReference>
<organism evidence="13 14">
    <name type="scientific">Rotaria socialis</name>
    <dbReference type="NCBI Taxonomy" id="392032"/>
    <lineage>
        <taxon>Eukaryota</taxon>
        <taxon>Metazoa</taxon>
        <taxon>Spiralia</taxon>
        <taxon>Gnathifera</taxon>
        <taxon>Rotifera</taxon>
        <taxon>Eurotatoria</taxon>
        <taxon>Bdelloidea</taxon>
        <taxon>Philodinida</taxon>
        <taxon>Philodinidae</taxon>
        <taxon>Rotaria</taxon>
    </lineage>
</organism>
<feature type="compositionally biased region" description="Basic and acidic residues" evidence="9">
    <location>
        <begin position="541"/>
        <end position="556"/>
    </location>
</feature>
<dbReference type="InterPro" id="IPR001650">
    <property type="entry name" value="Helicase_C-like"/>
</dbReference>
<evidence type="ECO:0000313" key="13">
    <source>
        <dbReference type="EMBL" id="CAF4347783.1"/>
    </source>
</evidence>
<comment type="function">
    <text evidence="8">RNA helicase.</text>
</comment>
<dbReference type="PROSITE" id="PS51194">
    <property type="entry name" value="HELICASE_CTER"/>
    <property type="match status" value="1"/>
</dbReference>
<dbReference type="InterPro" id="IPR014014">
    <property type="entry name" value="RNA_helicase_DEAD_Q_motif"/>
</dbReference>
<keyword evidence="4 7" id="KW-0067">ATP-binding</keyword>
<feature type="domain" description="Helicase C-terminal" evidence="11">
    <location>
        <begin position="298"/>
        <end position="463"/>
    </location>
</feature>
<proteinExistence type="inferred from homology"/>
<dbReference type="Gene3D" id="3.40.50.300">
    <property type="entry name" value="P-loop containing nucleotide triphosphate hydrolases"/>
    <property type="match status" value="2"/>
</dbReference>
<feature type="region of interest" description="Disordered" evidence="9">
    <location>
        <begin position="527"/>
        <end position="570"/>
    </location>
</feature>
<dbReference type="SMART" id="SM00490">
    <property type="entry name" value="HELICc"/>
    <property type="match status" value="1"/>
</dbReference>
<dbReference type="PROSITE" id="PS00039">
    <property type="entry name" value="DEAD_ATP_HELICASE"/>
    <property type="match status" value="1"/>
</dbReference>
<dbReference type="GO" id="GO:0003723">
    <property type="term" value="F:RNA binding"/>
    <property type="evidence" value="ECO:0007669"/>
    <property type="project" value="UniProtKB-UniRule"/>
</dbReference>
<dbReference type="InterPro" id="IPR014001">
    <property type="entry name" value="Helicase_ATP-bd"/>
</dbReference>
<evidence type="ECO:0000259" key="12">
    <source>
        <dbReference type="PROSITE" id="PS51195"/>
    </source>
</evidence>
<keyword evidence="5 8" id="KW-0694">RNA-binding</keyword>
<sequence length="768" mass="88503">AEEFSRFNKIDEFNRQLFNQLAPNDFYIGFNLYCKPQSMRPYQKEKVKNYSARIPQWKKIDKEIQQLTRQYHQIDPGSIETFKDFPLSQKTLDGLVKADFKNPTDIQREAIGVALQGHDILGAAMTGSGKTLAFLIPVLECLYRARWTSNDGLGILIISPTRELAYQTFEVLKKIGQFHDFSAALIIGGKDLKGEQERINRTNIIVCTPGRLLQHFDETWNFSCENLKMLIIDEADRTLDMGFAETMKSIVSNLPKERQTMLFSATQTKSIRELALVSLEKPVYISVHEKANTSTPLNLTQSYIVCEVPQKIGLLWSFIKNHLKSKMIVFIQSCKQVKFLYNVVCKLRPGLPVLALYGTMGQMKRMSVYDEFCRKQHACLFATDIAARGLDFPSINWVIQFDCPPDANTYIHRVGRTARFQHGGEALLILTAREEQGMIKQLEDKKAPIKKIEVNPNYIHDLTPKLQALCAQFPELKEEAKRAFTSYLRSLILMGNRKVFDVKSIDIEAFASALGLEIAPKVRFIKKGQKQEQPTNGDNKSSVEDKNNDDSQKEENKDTEDEDDDEEDWFTVKRTSDTLEQATIDLPQPVEKEKKISKAKLAKKLRKKNLLVNKRVEYDEEGNVIVNSDDEDQSSTYNIEEAKARLQNMDKTDKEAYRALIKQKHKDRRLKEKEARKAAREARRLKKQEDEEESNEDEEKNIENGKEMNVDNDEEEERLERKRSLSPPPQAETKRKKKKQRSLTEFINDDSTKTINDTEQLALYLLSK</sequence>
<evidence type="ECO:0000259" key="11">
    <source>
        <dbReference type="PROSITE" id="PS51194"/>
    </source>
</evidence>
<evidence type="ECO:0000256" key="9">
    <source>
        <dbReference type="SAM" id="MobiDB-lite"/>
    </source>
</evidence>
<comment type="caution">
    <text evidence="13">The sequence shown here is derived from an EMBL/GenBank/DDBJ whole genome shotgun (WGS) entry which is preliminary data.</text>
</comment>
<comment type="catalytic activity">
    <reaction evidence="8">
        <text>ATP + H2O = ADP + phosphate + H(+)</text>
        <dbReference type="Rhea" id="RHEA:13065"/>
        <dbReference type="ChEBI" id="CHEBI:15377"/>
        <dbReference type="ChEBI" id="CHEBI:15378"/>
        <dbReference type="ChEBI" id="CHEBI:30616"/>
        <dbReference type="ChEBI" id="CHEBI:43474"/>
        <dbReference type="ChEBI" id="CHEBI:456216"/>
        <dbReference type="EC" id="3.6.4.13"/>
    </reaction>
</comment>
<dbReference type="AlphaFoldDB" id="A0A820L507"/>
<comment type="domain">
    <text evidence="8">The Q motif is unique to and characteristic of the DEAD box family of RNA helicases and controls ATP binding and hydrolysis.</text>
</comment>
<dbReference type="InterPro" id="IPR025313">
    <property type="entry name" value="SPB4-like_CTE"/>
</dbReference>
<accession>A0A820L507</accession>